<dbReference type="Proteomes" id="UP000824533">
    <property type="component" value="Linkage Group LG26"/>
</dbReference>
<evidence type="ECO:0000313" key="1">
    <source>
        <dbReference type="EMBL" id="KAJ0170866.1"/>
    </source>
</evidence>
<gene>
    <name evidence="1" type="ORF">K1T71_013638</name>
</gene>
<sequence length="404" mass="43013">MYKLVILVTISCALALPNPEAEKLDKVKQTKKECASGLLSPACLKIGALTLLEKLNTKDEVALIPGVSLVKDGEEKGKYEAVAAEIARSMSSDPEERLDKFLVYNVGAFLDSHSVKLKLVDDSAVEEARKIVEEGRGNKNPLSVGGKKGGMGGLIAMAMMMKALANALPNPDVTTPRAPEAIETSRSIGKDCSGGIFSPTCLKIEAVAILEKLNMKEELQLLPGVSIVKEHVKYNESKSDEFAAELARALPSKPDERLDKYLLYKLGNYLESHTVKLRLLDDTAVEEARTIVGDARAKGGFGGGKKGGMGGLLAAGMLMKGTLMSMGLGALALLAGKALMTAMMSLLLSAVIGLKSLSGGQKSTTYEIVSKPVYSHSHSHSTAHEDVGGYGHSGYGRNLNVRRR</sequence>
<name>A0ACC1CGZ8_9NEOP</name>
<proteinExistence type="predicted"/>
<comment type="caution">
    <text evidence="1">The sequence shown here is derived from an EMBL/GenBank/DDBJ whole genome shotgun (WGS) entry which is preliminary data.</text>
</comment>
<keyword evidence="2" id="KW-1185">Reference proteome</keyword>
<accession>A0ACC1CGZ8</accession>
<protein>
    <submittedName>
        <fullName evidence="1">Uncharacterized protein</fullName>
    </submittedName>
</protein>
<organism evidence="1 2">
    <name type="scientific">Dendrolimus kikuchii</name>
    <dbReference type="NCBI Taxonomy" id="765133"/>
    <lineage>
        <taxon>Eukaryota</taxon>
        <taxon>Metazoa</taxon>
        <taxon>Ecdysozoa</taxon>
        <taxon>Arthropoda</taxon>
        <taxon>Hexapoda</taxon>
        <taxon>Insecta</taxon>
        <taxon>Pterygota</taxon>
        <taxon>Neoptera</taxon>
        <taxon>Endopterygota</taxon>
        <taxon>Lepidoptera</taxon>
        <taxon>Glossata</taxon>
        <taxon>Ditrysia</taxon>
        <taxon>Bombycoidea</taxon>
        <taxon>Lasiocampidae</taxon>
        <taxon>Dendrolimus</taxon>
    </lineage>
</organism>
<dbReference type="EMBL" id="CM034412">
    <property type="protein sequence ID" value="KAJ0170866.1"/>
    <property type="molecule type" value="Genomic_DNA"/>
</dbReference>
<evidence type="ECO:0000313" key="2">
    <source>
        <dbReference type="Proteomes" id="UP000824533"/>
    </source>
</evidence>
<reference evidence="1 2" key="1">
    <citation type="journal article" date="2021" name="Front. Genet.">
        <title>Chromosome-Level Genome Assembly Reveals Significant Gene Expansion in the Toll and IMD Signaling Pathways of Dendrolimus kikuchii.</title>
        <authorList>
            <person name="Zhou J."/>
            <person name="Wu P."/>
            <person name="Xiong Z."/>
            <person name="Liu N."/>
            <person name="Zhao N."/>
            <person name="Ji M."/>
            <person name="Qiu Y."/>
            <person name="Yang B."/>
        </authorList>
    </citation>
    <scope>NUCLEOTIDE SEQUENCE [LARGE SCALE GENOMIC DNA]</scope>
    <source>
        <strain evidence="1">Ann1</strain>
    </source>
</reference>